<feature type="transmembrane region" description="Helical" evidence="1">
    <location>
        <begin position="20"/>
        <end position="42"/>
    </location>
</feature>
<dbReference type="EMBL" id="SZZP01000025">
    <property type="protein sequence ID" value="TKV77242.1"/>
    <property type="molecule type" value="Genomic_DNA"/>
</dbReference>
<keyword evidence="1" id="KW-0472">Membrane</keyword>
<comment type="caution">
    <text evidence="2">The sequence shown here is derived from an EMBL/GenBank/DDBJ whole genome shotgun (WGS) entry which is preliminary data.</text>
</comment>
<name>A0A4U6RUV4_BRAEL</name>
<dbReference type="Proteomes" id="UP000305095">
    <property type="component" value="Unassembled WGS sequence"/>
</dbReference>
<evidence type="ECO:0000313" key="3">
    <source>
        <dbReference type="Proteomes" id="UP000305095"/>
    </source>
</evidence>
<reference evidence="2 3" key="1">
    <citation type="submission" date="2019-05" db="EMBL/GenBank/DDBJ databases">
        <title>Draft Genome of Bradyrhizobium elkanii strain SEMIA 938, Used in Commercial Inoculants for Lupinus spp. in Brazil.</title>
        <authorList>
            <person name="Hungria M."/>
            <person name="Delamuta J.R.M."/>
            <person name="Ribeiro R.A."/>
            <person name="Nogueira M.A."/>
        </authorList>
    </citation>
    <scope>NUCLEOTIDE SEQUENCE [LARGE SCALE GENOMIC DNA]</scope>
    <source>
        <strain evidence="2 3">Semia 938</strain>
    </source>
</reference>
<proteinExistence type="predicted"/>
<dbReference type="RefSeq" id="WP_137482753.1">
    <property type="nucleotide sequence ID" value="NZ_SZZP01000025.1"/>
</dbReference>
<keyword evidence="1" id="KW-0812">Transmembrane</keyword>
<gene>
    <name evidence="2" type="ORF">FDV58_32425</name>
</gene>
<evidence type="ECO:0000313" key="2">
    <source>
        <dbReference type="EMBL" id="TKV77242.1"/>
    </source>
</evidence>
<sequence length="140" mass="14717">MVAWIAAFYAAVFLVFERGAWIAILAFCGLICLSALIVWFAAMPNRRNFSSFTRAEFPIELTQAIKQTARRKQVFSMVGKIVGGAGGLAAGGAVRAVIDSDGAAKVAGELSKALLEAGGDVMTETLAHRPVPLQSEMGAG</sequence>
<evidence type="ECO:0000256" key="1">
    <source>
        <dbReference type="SAM" id="Phobius"/>
    </source>
</evidence>
<accession>A0A4U6RUV4</accession>
<protein>
    <submittedName>
        <fullName evidence="2">Uncharacterized protein</fullName>
    </submittedName>
</protein>
<organism evidence="2 3">
    <name type="scientific">Bradyrhizobium elkanii</name>
    <dbReference type="NCBI Taxonomy" id="29448"/>
    <lineage>
        <taxon>Bacteria</taxon>
        <taxon>Pseudomonadati</taxon>
        <taxon>Pseudomonadota</taxon>
        <taxon>Alphaproteobacteria</taxon>
        <taxon>Hyphomicrobiales</taxon>
        <taxon>Nitrobacteraceae</taxon>
        <taxon>Bradyrhizobium</taxon>
    </lineage>
</organism>
<keyword evidence="1" id="KW-1133">Transmembrane helix</keyword>
<dbReference type="AlphaFoldDB" id="A0A4U6RUV4"/>